<evidence type="ECO:0000259" key="1">
    <source>
        <dbReference type="Pfam" id="PF01717"/>
    </source>
</evidence>
<evidence type="ECO:0000313" key="2">
    <source>
        <dbReference type="EMBL" id="MDY5140851.1"/>
    </source>
</evidence>
<accession>A0AAW9HNA0</accession>
<dbReference type="Pfam" id="PF01717">
    <property type="entry name" value="Meth_synt_2"/>
    <property type="match status" value="2"/>
</dbReference>
<dbReference type="SUPFAM" id="SSF51726">
    <property type="entry name" value="UROD/MetE-like"/>
    <property type="match status" value="1"/>
</dbReference>
<evidence type="ECO:0000313" key="5">
    <source>
        <dbReference type="Proteomes" id="UP001288320"/>
    </source>
</evidence>
<proteinExistence type="predicted"/>
<dbReference type="GO" id="GO:0009086">
    <property type="term" value="P:methionine biosynthetic process"/>
    <property type="evidence" value="ECO:0007669"/>
    <property type="project" value="InterPro"/>
</dbReference>
<dbReference type="InterPro" id="IPR002629">
    <property type="entry name" value="Met_Synth_C/arc"/>
</dbReference>
<dbReference type="EMBL" id="JAWNFV010000011">
    <property type="protein sequence ID" value="MDY5140851.1"/>
    <property type="molecule type" value="Genomic_DNA"/>
</dbReference>
<evidence type="ECO:0000313" key="3">
    <source>
        <dbReference type="EMBL" id="MDY5146770.1"/>
    </source>
</evidence>
<dbReference type="Proteomes" id="UP001288320">
    <property type="component" value="Unassembled WGS sequence"/>
</dbReference>
<dbReference type="AlphaFoldDB" id="A0AAW9HNA0"/>
<feature type="domain" description="Cobalamin-independent methionine synthase MetE C-terminal/archaeal" evidence="1">
    <location>
        <begin position="186"/>
        <end position="391"/>
    </location>
</feature>
<organism evidence="2 5">
    <name type="scientific">Actinotignum timonense</name>
    <dbReference type="NCBI Taxonomy" id="1870995"/>
    <lineage>
        <taxon>Bacteria</taxon>
        <taxon>Bacillati</taxon>
        <taxon>Actinomycetota</taxon>
        <taxon>Actinomycetes</taxon>
        <taxon>Actinomycetales</taxon>
        <taxon>Actinomycetaceae</taxon>
        <taxon>Actinotignum</taxon>
    </lineage>
</organism>
<evidence type="ECO:0000313" key="4">
    <source>
        <dbReference type="Proteomes" id="UP001284901"/>
    </source>
</evidence>
<name>A0AAW9HNA0_9ACTO</name>
<dbReference type="Gene3D" id="3.20.20.210">
    <property type="match status" value="1"/>
</dbReference>
<dbReference type="Proteomes" id="UP001284901">
    <property type="component" value="Unassembled WGS sequence"/>
</dbReference>
<gene>
    <name evidence="2" type="ORF">R6G74_05950</name>
    <name evidence="3" type="ORF">R6P33_07055</name>
</gene>
<comment type="caution">
    <text evidence="2">The sequence shown here is derived from an EMBL/GenBank/DDBJ whole genome shotgun (WGS) entry which is preliminary data.</text>
</comment>
<dbReference type="GO" id="GO:0008270">
    <property type="term" value="F:zinc ion binding"/>
    <property type="evidence" value="ECO:0007669"/>
    <property type="project" value="InterPro"/>
</dbReference>
<dbReference type="GeneID" id="92814726"/>
<protein>
    <submittedName>
        <fullName evidence="2">Cobalamin-independent methionine synthase II family protein</fullName>
    </submittedName>
</protein>
<dbReference type="GO" id="GO:0003871">
    <property type="term" value="F:5-methyltetrahydropteroyltriglutamate-homocysteine S-methyltransferase activity"/>
    <property type="evidence" value="ECO:0007669"/>
    <property type="project" value="InterPro"/>
</dbReference>
<dbReference type="CDD" id="cd03311">
    <property type="entry name" value="CIMS_C_terminal_like"/>
    <property type="match status" value="1"/>
</dbReference>
<feature type="domain" description="Cobalamin-independent methionine synthase MetE C-terminal/archaeal" evidence="1">
    <location>
        <begin position="5"/>
        <end position="63"/>
    </location>
</feature>
<reference evidence="2 4" key="1">
    <citation type="submission" date="2023-10" db="EMBL/GenBank/DDBJ databases">
        <title>Whole Genome based description of the genera Actinobaculum and Actinotignum reveals a complex phylogenetic relationship within the species included in the genus Actinotignum.</title>
        <authorList>
            <person name="Jensen C.S."/>
            <person name="Dargis R."/>
            <person name="Kemp M."/>
            <person name="Christensen J.J."/>
        </authorList>
    </citation>
    <scope>NUCLEOTIDE SEQUENCE</scope>
    <source>
        <strain evidence="3 4">SLA_B089</strain>
        <strain evidence="2">SLA_B245</strain>
    </source>
</reference>
<sequence>MTKIKTTHVGSLPRTDSLRATNEAHQNGQISEAEFKEKLDAEVAGVVARQKEIGLDIINDGEYGHVMTEVTNYGSWWWYSFSRLGGLEFTDNEFHAAATAGGGAVELVPFDQRRDWQRFKDAYTDPESGIHQAKRQEVAMPTITGPVTYIGAEQTQRDVDLTLKALKANGLDASSGFIAALSPGSAARISNTYYKSEDEVLTAMADALHEEYKIITDAGLTVQIDDPSLAEGWDQVNPEPAVADYRTWVARRIEAINYALEGIDPELVRLHVCWGSWHGPHTTDIPFRDIVDLCLKVKAQGLTFEAGNARHAHEWKIWEDITLPDDKVLIPGVVSHSTNVVEHPELVAQRIEHFTSLVGPEHVIASTDCGLGGRIYPSIAWAKLETLVEGARLASK</sequence>
<dbReference type="EMBL" id="JAWNFY010000019">
    <property type="protein sequence ID" value="MDY5146770.1"/>
    <property type="molecule type" value="Genomic_DNA"/>
</dbReference>
<keyword evidence="4" id="KW-1185">Reference proteome</keyword>
<dbReference type="InterPro" id="IPR038071">
    <property type="entry name" value="UROD/MetE-like_sf"/>
</dbReference>
<dbReference type="RefSeq" id="WP_087070422.1">
    <property type="nucleotide sequence ID" value="NZ_CAUPFC010000003.1"/>
</dbReference>
<dbReference type="PANTHER" id="PTHR43844">
    <property type="entry name" value="METHIONINE SYNTHASE"/>
    <property type="match status" value="1"/>
</dbReference>
<dbReference type="PANTHER" id="PTHR43844:SF2">
    <property type="entry name" value="SYNTHASE, VITAMIN-B12 INDEPENDENT, PUTATIVE (AFU_ORTHOLOGUE AFUA_3G12060)-RELATED"/>
    <property type="match status" value="1"/>
</dbReference>